<dbReference type="Proteomes" id="UP000887580">
    <property type="component" value="Unplaced"/>
</dbReference>
<accession>A0AC35G611</accession>
<dbReference type="WBParaSite" id="PS1159_v2.g2400.t1">
    <property type="protein sequence ID" value="PS1159_v2.g2400.t1"/>
    <property type="gene ID" value="PS1159_v2.g2400"/>
</dbReference>
<protein>
    <submittedName>
        <fullName evidence="2">Uncharacterized protein</fullName>
    </submittedName>
</protein>
<reference evidence="2" key="1">
    <citation type="submission" date="2022-11" db="UniProtKB">
        <authorList>
            <consortium name="WormBaseParasite"/>
        </authorList>
    </citation>
    <scope>IDENTIFICATION</scope>
</reference>
<name>A0AC35G611_9BILA</name>
<evidence type="ECO:0000313" key="1">
    <source>
        <dbReference type="Proteomes" id="UP000887580"/>
    </source>
</evidence>
<sequence>MARLRKSNNIKETRNRRETPFFIFYISISTKMNFAFCNQTNLHSYDIKTKLMSLLQATFGTDVTLAEQKLPMDGTPSQMLFVIIQNKKQFQLKEMVQKPNQFIMDKTMVQWKKVAQLKLMEDVAKKIHNQ</sequence>
<evidence type="ECO:0000313" key="2">
    <source>
        <dbReference type="WBParaSite" id="PS1159_v2.g2400.t1"/>
    </source>
</evidence>
<proteinExistence type="predicted"/>
<organism evidence="1 2">
    <name type="scientific">Panagrolaimus sp. PS1159</name>
    <dbReference type="NCBI Taxonomy" id="55785"/>
    <lineage>
        <taxon>Eukaryota</taxon>
        <taxon>Metazoa</taxon>
        <taxon>Ecdysozoa</taxon>
        <taxon>Nematoda</taxon>
        <taxon>Chromadorea</taxon>
        <taxon>Rhabditida</taxon>
        <taxon>Tylenchina</taxon>
        <taxon>Panagrolaimomorpha</taxon>
        <taxon>Panagrolaimoidea</taxon>
        <taxon>Panagrolaimidae</taxon>
        <taxon>Panagrolaimus</taxon>
    </lineage>
</organism>